<comment type="similarity">
    <text evidence="2">Belongs to the cytochrome P450 family.</text>
</comment>
<keyword evidence="6 8" id="KW-0408">Iron</keyword>
<dbReference type="PRINTS" id="PR00465">
    <property type="entry name" value="EP450IV"/>
</dbReference>
<evidence type="ECO:0000256" key="6">
    <source>
        <dbReference type="ARBA" id="ARBA00023004"/>
    </source>
</evidence>
<dbReference type="GO" id="GO:0020037">
    <property type="term" value="F:heme binding"/>
    <property type="evidence" value="ECO:0007669"/>
    <property type="project" value="InterPro"/>
</dbReference>
<dbReference type="GO" id="GO:0016705">
    <property type="term" value="F:oxidoreductase activity, acting on paired donors, with incorporation or reduction of molecular oxygen"/>
    <property type="evidence" value="ECO:0007669"/>
    <property type="project" value="InterPro"/>
</dbReference>
<dbReference type="SUPFAM" id="SSF48264">
    <property type="entry name" value="Cytochrome P450"/>
    <property type="match status" value="1"/>
</dbReference>
<proteinExistence type="inferred from homology"/>
<evidence type="ECO:0000256" key="1">
    <source>
        <dbReference type="ARBA" id="ARBA00001971"/>
    </source>
</evidence>
<keyword evidence="5" id="KW-0560">Oxidoreductase</keyword>
<evidence type="ECO:0008006" key="11">
    <source>
        <dbReference type="Google" id="ProtNLM"/>
    </source>
</evidence>
<keyword evidence="7" id="KW-0503">Monooxygenase</keyword>
<evidence type="ECO:0000256" key="4">
    <source>
        <dbReference type="ARBA" id="ARBA00022723"/>
    </source>
</evidence>
<organism evidence="9 10">
    <name type="scientific">Clonostachys rhizophaga</name>
    <dbReference type="NCBI Taxonomy" id="160324"/>
    <lineage>
        <taxon>Eukaryota</taxon>
        <taxon>Fungi</taxon>
        <taxon>Dikarya</taxon>
        <taxon>Ascomycota</taxon>
        <taxon>Pezizomycotina</taxon>
        <taxon>Sordariomycetes</taxon>
        <taxon>Hypocreomycetidae</taxon>
        <taxon>Hypocreales</taxon>
        <taxon>Bionectriaceae</taxon>
        <taxon>Clonostachys</taxon>
    </lineage>
</organism>
<comment type="cofactor">
    <cofactor evidence="1 8">
        <name>heme</name>
        <dbReference type="ChEBI" id="CHEBI:30413"/>
    </cofactor>
</comment>
<keyword evidence="3 8" id="KW-0349">Heme</keyword>
<protein>
    <recommendedName>
        <fullName evidence="11">Cytochrome P450</fullName>
    </recommendedName>
</protein>
<dbReference type="CDD" id="cd11041">
    <property type="entry name" value="CYP503A1-like"/>
    <property type="match status" value="1"/>
</dbReference>
<accession>A0A9N9YIL1</accession>
<evidence type="ECO:0000256" key="2">
    <source>
        <dbReference type="ARBA" id="ARBA00010617"/>
    </source>
</evidence>
<evidence type="ECO:0000313" key="10">
    <source>
        <dbReference type="Proteomes" id="UP000696573"/>
    </source>
</evidence>
<evidence type="ECO:0000256" key="7">
    <source>
        <dbReference type="ARBA" id="ARBA00023033"/>
    </source>
</evidence>
<dbReference type="InterPro" id="IPR001128">
    <property type="entry name" value="Cyt_P450"/>
</dbReference>
<comment type="caution">
    <text evidence="9">The sequence shown here is derived from an EMBL/GenBank/DDBJ whole genome shotgun (WGS) entry which is preliminary data.</text>
</comment>
<dbReference type="GO" id="GO:0004497">
    <property type="term" value="F:monooxygenase activity"/>
    <property type="evidence" value="ECO:0007669"/>
    <property type="project" value="UniProtKB-KW"/>
</dbReference>
<name>A0A9N9YIL1_9HYPO</name>
<evidence type="ECO:0000256" key="5">
    <source>
        <dbReference type="ARBA" id="ARBA00023002"/>
    </source>
</evidence>
<dbReference type="Gene3D" id="1.10.630.10">
    <property type="entry name" value="Cytochrome P450"/>
    <property type="match status" value="1"/>
</dbReference>
<dbReference type="Pfam" id="PF00067">
    <property type="entry name" value="p450"/>
    <property type="match status" value="1"/>
</dbReference>
<dbReference type="Proteomes" id="UP000696573">
    <property type="component" value="Unassembled WGS sequence"/>
</dbReference>
<gene>
    <name evidence="9" type="ORF">CRHIZ90672A_00005299</name>
</gene>
<evidence type="ECO:0000313" key="9">
    <source>
        <dbReference type="EMBL" id="CAH0025148.1"/>
    </source>
</evidence>
<dbReference type="PANTHER" id="PTHR46206">
    <property type="entry name" value="CYTOCHROME P450"/>
    <property type="match status" value="1"/>
</dbReference>
<dbReference type="InterPro" id="IPR036396">
    <property type="entry name" value="Cyt_P450_sf"/>
</dbReference>
<dbReference type="PANTHER" id="PTHR46206:SF7">
    <property type="entry name" value="P450, PUTATIVE (EUROFUNG)-RELATED"/>
    <property type="match status" value="1"/>
</dbReference>
<evidence type="ECO:0000256" key="3">
    <source>
        <dbReference type="ARBA" id="ARBA00022617"/>
    </source>
</evidence>
<sequence length="208" mass="23184">MAATHALFDPCAMPEYVGALRAEAQSALAESGGVWQYSTIKNLRRLDSFLKESQRVNQSTFLGFDRKVMSTIKLSNGTILPPGSLIMMPGGPMSRDPEYYKNPGSFEGRRFYRSVAHLSDDASKAMARTAQDYKGIEPGNLLWGNGRFTCPGRWYGAAMIKLILANVLIRYDISFPDGQTERPANTKYDTEVHPDFGAKVCFARRQLD</sequence>
<evidence type="ECO:0000256" key="8">
    <source>
        <dbReference type="PIRSR" id="PIRSR602403-1"/>
    </source>
</evidence>
<dbReference type="GO" id="GO:0005506">
    <property type="term" value="F:iron ion binding"/>
    <property type="evidence" value="ECO:0007669"/>
    <property type="project" value="InterPro"/>
</dbReference>
<dbReference type="EMBL" id="CABFNQ020000702">
    <property type="protein sequence ID" value="CAH0025148.1"/>
    <property type="molecule type" value="Genomic_DNA"/>
</dbReference>
<dbReference type="InterPro" id="IPR002403">
    <property type="entry name" value="Cyt_P450_E_grp-IV"/>
</dbReference>
<keyword evidence="4 8" id="KW-0479">Metal-binding</keyword>
<feature type="binding site" description="axial binding residue" evidence="8">
    <location>
        <position position="150"/>
    </location>
    <ligand>
        <name>heme</name>
        <dbReference type="ChEBI" id="CHEBI:30413"/>
    </ligand>
    <ligandPart>
        <name>Fe</name>
        <dbReference type="ChEBI" id="CHEBI:18248"/>
    </ligandPart>
</feature>
<dbReference type="OrthoDB" id="1844152at2759"/>
<dbReference type="AlphaFoldDB" id="A0A9N9YIL1"/>
<keyword evidence="10" id="KW-1185">Reference proteome</keyword>
<reference evidence="9" key="1">
    <citation type="submission" date="2021-10" db="EMBL/GenBank/DDBJ databases">
        <authorList>
            <person name="Piombo E."/>
        </authorList>
    </citation>
    <scope>NUCLEOTIDE SEQUENCE</scope>
</reference>